<dbReference type="AlphaFoldDB" id="A0A2U1QKB4"/>
<sequence>MHTAVGLGCFKKSSLFVRGAYLFERDSVLEKRAEALCTVHGEIEAELMDKANATDLYRVVVLVKSGMVEKRGRSNGAQKYKYRSIVFNIKDTQNPELR</sequence>
<protein>
    <submittedName>
        <fullName evidence="2">Transcription elongation factor S-II, central domain-containing protein</fullName>
    </submittedName>
</protein>
<dbReference type="InterPro" id="IPR003618">
    <property type="entry name" value="TFIIS_cen_dom"/>
</dbReference>
<name>A0A2U1QKB4_ARTAN</name>
<evidence type="ECO:0000259" key="1">
    <source>
        <dbReference type="PROSITE" id="PS51321"/>
    </source>
</evidence>
<reference evidence="2 3" key="1">
    <citation type="journal article" date="2018" name="Mol. Plant">
        <title>The genome of Artemisia annua provides insight into the evolution of Asteraceae family and artemisinin biosynthesis.</title>
        <authorList>
            <person name="Shen Q."/>
            <person name="Zhang L."/>
            <person name="Liao Z."/>
            <person name="Wang S."/>
            <person name="Yan T."/>
            <person name="Shi P."/>
            <person name="Liu M."/>
            <person name="Fu X."/>
            <person name="Pan Q."/>
            <person name="Wang Y."/>
            <person name="Lv Z."/>
            <person name="Lu X."/>
            <person name="Zhang F."/>
            <person name="Jiang W."/>
            <person name="Ma Y."/>
            <person name="Chen M."/>
            <person name="Hao X."/>
            <person name="Li L."/>
            <person name="Tang Y."/>
            <person name="Lv G."/>
            <person name="Zhou Y."/>
            <person name="Sun X."/>
            <person name="Brodelius P.E."/>
            <person name="Rose J.K.C."/>
            <person name="Tang K."/>
        </authorList>
    </citation>
    <scope>NUCLEOTIDE SEQUENCE [LARGE SCALE GENOMIC DNA]</scope>
    <source>
        <strain evidence="3">cv. Huhao1</strain>
        <tissue evidence="2">Leaf</tissue>
    </source>
</reference>
<dbReference type="Gene3D" id="1.10.472.30">
    <property type="entry name" value="Transcription elongation factor S-II, central domain"/>
    <property type="match status" value="1"/>
</dbReference>
<dbReference type="Proteomes" id="UP000245207">
    <property type="component" value="Unassembled WGS sequence"/>
</dbReference>
<dbReference type="EMBL" id="PKPP01000066">
    <property type="protein sequence ID" value="PWA98461.1"/>
    <property type="molecule type" value="Genomic_DNA"/>
</dbReference>
<dbReference type="PROSITE" id="PS51321">
    <property type="entry name" value="TFIIS_CENTRAL"/>
    <property type="match status" value="1"/>
</dbReference>
<dbReference type="GO" id="GO:0003746">
    <property type="term" value="F:translation elongation factor activity"/>
    <property type="evidence" value="ECO:0007669"/>
    <property type="project" value="UniProtKB-KW"/>
</dbReference>
<evidence type="ECO:0000313" key="2">
    <source>
        <dbReference type="EMBL" id="PWA98461.1"/>
    </source>
</evidence>
<dbReference type="GO" id="GO:0006351">
    <property type="term" value="P:DNA-templated transcription"/>
    <property type="evidence" value="ECO:0007669"/>
    <property type="project" value="InterPro"/>
</dbReference>
<keyword evidence="2" id="KW-0648">Protein biosynthesis</keyword>
<keyword evidence="2" id="KW-0251">Elongation factor</keyword>
<organism evidence="2 3">
    <name type="scientific">Artemisia annua</name>
    <name type="common">Sweet wormwood</name>
    <dbReference type="NCBI Taxonomy" id="35608"/>
    <lineage>
        <taxon>Eukaryota</taxon>
        <taxon>Viridiplantae</taxon>
        <taxon>Streptophyta</taxon>
        <taxon>Embryophyta</taxon>
        <taxon>Tracheophyta</taxon>
        <taxon>Spermatophyta</taxon>
        <taxon>Magnoliopsida</taxon>
        <taxon>eudicotyledons</taxon>
        <taxon>Gunneridae</taxon>
        <taxon>Pentapetalae</taxon>
        <taxon>asterids</taxon>
        <taxon>campanulids</taxon>
        <taxon>Asterales</taxon>
        <taxon>Asteraceae</taxon>
        <taxon>Asteroideae</taxon>
        <taxon>Anthemideae</taxon>
        <taxon>Artemisiinae</taxon>
        <taxon>Artemisia</taxon>
    </lineage>
</organism>
<feature type="domain" description="TFIIS central" evidence="1">
    <location>
        <begin position="24"/>
        <end position="98"/>
    </location>
</feature>
<proteinExistence type="predicted"/>
<gene>
    <name evidence="2" type="ORF">CTI12_AA018530</name>
</gene>
<dbReference type="OrthoDB" id="1742074at2759"/>
<dbReference type="STRING" id="35608.A0A2U1QKB4"/>
<dbReference type="InterPro" id="IPR036575">
    <property type="entry name" value="TFIIS_cen_dom_sf"/>
</dbReference>
<dbReference type="SUPFAM" id="SSF46942">
    <property type="entry name" value="Elongation factor TFIIS domain 2"/>
    <property type="match status" value="1"/>
</dbReference>
<evidence type="ECO:0000313" key="3">
    <source>
        <dbReference type="Proteomes" id="UP000245207"/>
    </source>
</evidence>
<comment type="caution">
    <text evidence="2">The sequence shown here is derived from an EMBL/GenBank/DDBJ whole genome shotgun (WGS) entry which is preliminary data.</text>
</comment>
<dbReference type="Pfam" id="PF07500">
    <property type="entry name" value="TFIIS_M"/>
    <property type="match status" value="1"/>
</dbReference>
<accession>A0A2U1QKB4</accession>
<keyword evidence="3" id="KW-1185">Reference proteome</keyword>